<evidence type="ECO:0000259" key="10">
    <source>
        <dbReference type="SMART" id="SM00387"/>
    </source>
</evidence>
<dbReference type="InterPro" id="IPR001404">
    <property type="entry name" value="Hsp90_fam"/>
</dbReference>
<feature type="binding site" evidence="7">
    <location>
        <position position="235"/>
    </location>
    <ligand>
        <name>ATP</name>
        <dbReference type="ChEBI" id="CHEBI:30616"/>
    </ligand>
</feature>
<dbReference type="SUPFAM" id="SSF110942">
    <property type="entry name" value="HSP90 C-terminal domain"/>
    <property type="match status" value="1"/>
</dbReference>
<feature type="binding site" evidence="7">
    <location>
        <position position="143"/>
    </location>
    <ligand>
        <name>ATP</name>
        <dbReference type="ChEBI" id="CHEBI:30616"/>
    </ligand>
</feature>
<dbReference type="HAMAP" id="MF_00505">
    <property type="entry name" value="HSP90"/>
    <property type="match status" value="1"/>
</dbReference>
<dbReference type="RefSeq" id="XP_066065871.1">
    <property type="nucleotide sequence ID" value="XM_066209774.1"/>
</dbReference>
<gene>
    <name evidence="11" type="ORF">L203_100315</name>
</gene>
<feature type="binding site" evidence="7">
    <location>
        <position position="156"/>
    </location>
    <ligand>
        <name>ATP</name>
        <dbReference type="ChEBI" id="CHEBI:30616"/>
    </ligand>
</feature>
<dbReference type="SUPFAM" id="SSF54211">
    <property type="entry name" value="Ribosomal protein S5 domain 2-like"/>
    <property type="match status" value="1"/>
</dbReference>
<feature type="binding site" evidence="7">
    <location>
        <position position="433"/>
    </location>
    <ligand>
        <name>ATP</name>
        <dbReference type="ChEBI" id="CHEBI:30616"/>
    </ligand>
</feature>
<evidence type="ECO:0000256" key="5">
    <source>
        <dbReference type="ARBA" id="ARBA00022840"/>
    </source>
</evidence>
<dbReference type="Proteomes" id="UP000094043">
    <property type="component" value="Chromosome 1"/>
</dbReference>
<feature type="binding site" evidence="7">
    <location>
        <begin position="183"/>
        <end position="188"/>
    </location>
    <ligand>
        <name>ATP</name>
        <dbReference type="ChEBI" id="CHEBI:30616"/>
    </ligand>
</feature>
<evidence type="ECO:0000256" key="1">
    <source>
        <dbReference type="ARBA" id="ARBA00004496"/>
    </source>
</evidence>
<dbReference type="EMBL" id="CP143784">
    <property type="protein sequence ID" value="WVN85170.1"/>
    <property type="molecule type" value="Genomic_DNA"/>
</dbReference>
<organism evidence="11 12">
    <name type="scientific">Cryptococcus depauperatus CBS 7841</name>
    <dbReference type="NCBI Taxonomy" id="1295531"/>
    <lineage>
        <taxon>Eukaryota</taxon>
        <taxon>Fungi</taxon>
        <taxon>Dikarya</taxon>
        <taxon>Basidiomycota</taxon>
        <taxon>Agaricomycotina</taxon>
        <taxon>Tremellomycetes</taxon>
        <taxon>Tremellales</taxon>
        <taxon>Cryptococcaceae</taxon>
        <taxon>Cryptococcus</taxon>
    </lineage>
</organism>
<dbReference type="Gene3D" id="3.40.50.11260">
    <property type="match status" value="1"/>
</dbReference>
<dbReference type="CDD" id="cd16927">
    <property type="entry name" value="HATPase_Hsp90-like"/>
    <property type="match status" value="1"/>
</dbReference>
<feature type="binding site" evidence="7">
    <location>
        <position position="148"/>
    </location>
    <ligand>
        <name>ATP</name>
        <dbReference type="ChEBI" id="CHEBI:30616"/>
    </ligand>
</feature>
<keyword evidence="9" id="KW-0812">Transmembrane</keyword>
<reference evidence="11" key="2">
    <citation type="journal article" date="2022" name="Elife">
        <title>Obligate sexual reproduction of a homothallic fungus closely related to the Cryptococcus pathogenic species complex.</title>
        <authorList>
            <person name="Passer A.R."/>
            <person name="Clancey S.A."/>
            <person name="Shea T."/>
            <person name="David-Palma M."/>
            <person name="Averette A.F."/>
            <person name="Boekhout T."/>
            <person name="Porcel B.M."/>
            <person name="Nowrousian M."/>
            <person name="Cuomo C.A."/>
            <person name="Sun S."/>
            <person name="Heitman J."/>
            <person name="Coelho M.A."/>
        </authorList>
    </citation>
    <scope>NUCLEOTIDE SEQUENCE</scope>
    <source>
        <strain evidence="11">CBS 7841</strain>
    </source>
</reference>
<dbReference type="SMART" id="SM00387">
    <property type="entry name" value="HATPase_c"/>
    <property type="match status" value="1"/>
</dbReference>
<feature type="region of interest" description="Disordered" evidence="8">
    <location>
        <begin position="736"/>
        <end position="761"/>
    </location>
</feature>
<dbReference type="FunFam" id="3.30.230.80:FF:000001">
    <property type="entry name" value="Heat shock protein 90 alpha"/>
    <property type="match status" value="1"/>
</dbReference>
<dbReference type="NCBIfam" id="NF003555">
    <property type="entry name" value="PRK05218.1"/>
    <property type="match status" value="1"/>
</dbReference>
<feature type="region of interest" description="Disordered" evidence="8">
    <location>
        <begin position="278"/>
        <end position="310"/>
    </location>
</feature>
<feature type="binding site" evidence="7">
    <location>
        <begin position="163"/>
        <end position="164"/>
    </location>
    <ligand>
        <name>ATP</name>
        <dbReference type="ChEBI" id="CHEBI:30616"/>
    </ligand>
</feature>
<evidence type="ECO:0000256" key="7">
    <source>
        <dbReference type="PIRSR" id="PIRSR002583-1"/>
    </source>
</evidence>
<reference evidence="11" key="3">
    <citation type="submission" date="2024-01" db="EMBL/GenBank/DDBJ databases">
        <authorList>
            <person name="Coelho M.A."/>
            <person name="David-Palma M."/>
            <person name="Shea T."/>
            <person name="Sun S."/>
            <person name="Cuomo C.A."/>
            <person name="Heitman J."/>
        </authorList>
    </citation>
    <scope>NUCLEOTIDE SEQUENCE</scope>
    <source>
        <strain evidence="11">CBS 7841</strain>
    </source>
</reference>
<dbReference type="Gene3D" id="3.30.230.80">
    <property type="match status" value="1"/>
</dbReference>
<keyword evidence="4 7" id="KW-0547">Nucleotide-binding</keyword>
<feature type="transmembrane region" description="Helical" evidence="9">
    <location>
        <begin position="46"/>
        <end position="69"/>
    </location>
</feature>
<dbReference type="GO" id="GO:0005737">
    <property type="term" value="C:cytoplasm"/>
    <property type="evidence" value="ECO:0007669"/>
    <property type="project" value="UniProtKB-SubCell"/>
</dbReference>
<dbReference type="PROSITE" id="PS00298">
    <property type="entry name" value="HSP90"/>
    <property type="match status" value="1"/>
</dbReference>
<dbReference type="AlphaFoldDB" id="A0AAJ8LWV3"/>
<sequence length="761" mass="86595">MPRKEPGNIPNEFNLSSHFSSGGSWNVLQDSVWILASSFHVDPKDILSIFILSFFLFNLNLKSILFLFFPQFLSYNHDLLDLIINTFYSNKEIFLREIISNSSDALDKIRYAALTDPSQLDSEKDLYIRIIPNKEEGTLTIRDTGIGMTKADLVNNLGTIAKSGTKAFMEALSSGADISMIGQFGVGFYSSYLVAEKVQVTTKHNDDEQYIWESAAGGTFTITEDTTGPRLGRGTSMKLFIKEDLKEYLEEKRIREIVKKHSEFISYPIQLVVTKETEKEVDDEDEEIKEGDSKIEEVEDEDASKKTKKTKKIKETTTENEELNKQKPIWTRNPQDVTQEEYSSFYKSISNDWEDHLAVKHFSVEGQLEFKAMLFIPKRAPFDLFETKKKRHNIKLYVRRVFISDDNEDLMPEYLNFVVGVVDSEDLPLNISRETLQQNKILKVIKKNLVKKALDLISEVAEDKENFDKFYTAFSKNLKLGIHEDSANRSKIAEFLRFHSTKSVDEMTSFKDYITRMPEVQKSIYYLTGESLEAVKDSPFLEVLKKKGFEVLLLVDPIDEYAVTQLKEFDGKKLVCVSKEGLELEETTEEKEAREKEATEFEGLCSAIKENLGDKVEKVVVSNRITDSPCVLVTGQFGWSSNMERIMKAQALRDSSMSSYMASKKTMELNPTHPIIKELKGRVAEDKSDKTVRDLTYLLFETALLTSGFTLSNPQDFAQRINRMIALGLSIDSEPEPVEAAKAEDAPALEEAGAGSMEEVD</sequence>
<dbReference type="Gene3D" id="3.30.565.10">
    <property type="entry name" value="Histidine kinase-like ATPase, C-terminal domain"/>
    <property type="match status" value="1"/>
</dbReference>
<proteinExistence type="inferred from homology"/>
<feature type="binding site" evidence="7">
    <location>
        <position position="162"/>
    </location>
    <ligand>
        <name>ATP</name>
        <dbReference type="ChEBI" id="CHEBI:30616"/>
    </ligand>
</feature>
<dbReference type="InterPro" id="IPR037196">
    <property type="entry name" value="HSP90_C"/>
</dbReference>
<feature type="binding site" evidence="7">
    <location>
        <position position="101"/>
    </location>
    <ligand>
        <name>ATP</name>
        <dbReference type="ChEBI" id="CHEBI:30616"/>
    </ligand>
</feature>
<dbReference type="Pfam" id="PF13589">
    <property type="entry name" value="HATPase_c_3"/>
    <property type="match status" value="1"/>
</dbReference>
<evidence type="ECO:0000256" key="9">
    <source>
        <dbReference type="SAM" id="Phobius"/>
    </source>
</evidence>
<evidence type="ECO:0000256" key="8">
    <source>
        <dbReference type="SAM" id="MobiDB-lite"/>
    </source>
</evidence>
<reference evidence="11" key="1">
    <citation type="submission" date="2016-06" db="EMBL/GenBank/DDBJ databases">
        <authorList>
            <person name="Cuomo C."/>
            <person name="Litvintseva A."/>
            <person name="Heitman J."/>
            <person name="Chen Y."/>
            <person name="Sun S."/>
            <person name="Springer D."/>
            <person name="Dromer F."/>
            <person name="Young S."/>
            <person name="Zeng Q."/>
            <person name="Chapman S."/>
            <person name="Gujja S."/>
            <person name="Saif S."/>
            <person name="Birren B."/>
        </authorList>
    </citation>
    <scope>NUCLEOTIDE SEQUENCE</scope>
    <source>
        <strain evidence="11">CBS 7841</strain>
    </source>
</reference>
<dbReference type="GO" id="GO:0051082">
    <property type="term" value="F:unfolded protein binding"/>
    <property type="evidence" value="ECO:0007669"/>
    <property type="project" value="InterPro"/>
</dbReference>
<dbReference type="KEGG" id="cdep:91084531"/>
<dbReference type="PRINTS" id="PR00775">
    <property type="entry name" value="HEATSHOCK90"/>
</dbReference>
<keyword evidence="9" id="KW-1133">Transmembrane helix</keyword>
<keyword evidence="3" id="KW-0963">Cytoplasm</keyword>
<evidence type="ECO:0000256" key="6">
    <source>
        <dbReference type="ARBA" id="ARBA00023186"/>
    </source>
</evidence>
<dbReference type="InterPro" id="IPR036890">
    <property type="entry name" value="HATPase_C_sf"/>
</dbReference>
<dbReference type="PIRSF" id="PIRSF002583">
    <property type="entry name" value="Hsp90"/>
    <property type="match status" value="1"/>
</dbReference>
<keyword evidence="6" id="KW-0143">Chaperone</keyword>
<protein>
    <recommendedName>
        <fullName evidence="10">Histidine kinase/HSP90-like ATPase domain-containing protein</fullName>
    </recommendedName>
</protein>
<feature type="compositionally biased region" description="Acidic residues" evidence="8">
    <location>
        <begin position="279"/>
        <end position="289"/>
    </location>
</feature>
<dbReference type="InterPro" id="IPR020568">
    <property type="entry name" value="Ribosomal_Su5_D2-typ_SF"/>
</dbReference>
<dbReference type="FunFam" id="1.20.120.790:FF:000001">
    <property type="entry name" value="Heat shock protein 90 alpha"/>
    <property type="match status" value="1"/>
</dbReference>
<dbReference type="InterPro" id="IPR020575">
    <property type="entry name" value="Hsp90_N"/>
</dbReference>
<evidence type="ECO:0000256" key="3">
    <source>
        <dbReference type="ARBA" id="ARBA00022490"/>
    </source>
</evidence>
<keyword evidence="12" id="KW-1185">Reference proteome</keyword>
<feature type="domain" description="Histidine kinase/HSP90-like ATPase" evidence="10">
    <location>
        <begin position="90"/>
        <end position="245"/>
    </location>
</feature>
<dbReference type="FunFam" id="3.30.565.10:FF:000001">
    <property type="entry name" value="Heat shock protein HSP 90-alpha"/>
    <property type="match status" value="1"/>
</dbReference>
<dbReference type="Gene3D" id="1.20.120.790">
    <property type="entry name" value="Heat shock protein 90, C-terminal domain"/>
    <property type="match status" value="1"/>
</dbReference>
<dbReference type="GO" id="GO:0016887">
    <property type="term" value="F:ATP hydrolysis activity"/>
    <property type="evidence" value="ECO:0007669"/>
    <property type="project" value="InterPro"/>
</dbReference>
<dbReference type="GO" id="GO:0005524">
    <property type="term" value="F:ATP binding"/>
    <property type="evidence" value="ECO:0007669"/>
    <property type="project" value="UniProtKB-KW"/>
</dbReference>
<evidence type="ECO:0000313" key="11">
    <source>
        <dbReference type="EMBL" id="WVN85170.1"/>
    </source>
</evidence>
<evidence type="ECO:0000256" key="4">
    <source>
        <dbReference type="ARBA" id="ARBA00022741"/>
    </source>
</evidence>
<dbReference type="GO" id="GO:0140662">
    <property type="term" value="F:ATP-dependent protein folding chaperone"/>
    <property type="evidence" value="ECO:0007669"/>
    <property type="project" value="InterPro"/>
</dbReference>
<dbReference type="SUPFAM" id="SSF55874">
    <property type="entry name" value="ATPase domain of HSP90 chaperone/DNA topoisomerase II/histidine kinase"/>
    <property type="match status" value="1"/>
</dbReference>
<evidence type="ECO:0000256" key="2">
    <source>
        <dbReference type="ARBA" id="ARBA00008239"/>
    </source>
</evidence>
<accession>A0AAJ8LWV3</accession>
<dbReference type="InterPro" id="IPR019805">
    <property type="entry name" value="Heat_shock_protein_90_CS"/>
</dbReference>
<dbReference type="GeneID" id="91084531"/>
<name>A0AAJ8LWV3_9TREE</name>
<keyword evidence="9" id="KW-0472">Membrane</keyword>
<comment type="similarity">
    <text evidence="2">Belongs to the heat shock protein 90 family.</text>
</comment>
<dbReference type="FunFam" id="3.40.50.11260:FF:000001">
    <property type="entry name" value="Heat shock protein 90 alpha"/>
    <property type="match status" value="1"/>
</dbReference>
<comment type="subcellular location">
    <subcellularLocation>
        <location evidence="1">Cytoplasm</location>
    </subcellularLocation>
</comment>
<feature type="binding site" evidence="7">
    <location>
        <position position="97"/>
    </location>
    <ligand>
        <name>ATP</name>
        <dbReference type="ChEBI" id="CHEBI:30616"/>
    </ligand>
</feature>
<keyword evidence="5 7" id="KW-0067">ATP-binding</keyword>
<evidence type="ECO:0000313" key="12">
    <source>
        <dbReference type="Proteomes" id="UP000094043"/>
    </source>
</evidence>
<dbReference type="PANTHER" id="PTHR11528">
    <property type="entry name" value="HEAT SHOCK PROTEIN 90 FAMILY MEMBER"/>
    <property type="match status" value="1"/>
</dbReference>
<dbReference type="Pfam" id="PF00183">
    <property type="entry name" value="HSP90"/>
    <property type="match status" value="1"/>
</dbReference>
<dbReference type="InterPro" id="IPR003594">
    <property type="entry name" value="HATPase_dom"/>
</dbReference>